<evidence type="ECO:0000259" key="9">
    <source>
        <dbReference type="PROSITE" id="PS50862"/>
    </source>
</evidence>
<keyword evidence="2 7" id="KW-0963">Cytoplasm</keyword>
<protein>
    <recommendedName>
        <fullName evidence="7">Histidine--tRNA ligase</fullName>
        <ecNumber evidence="7">6.1.1.21</ecNumber>
    </recommendedName>
    <alternativeName>
        <fullName evidence="7">Histidyl-tRNA synthetase</fullName>
        <shortName evidence="7">HisRS</shortName>
    </alternativeName>
</protein>
<dbReference type="GO" id="GO:0004821">
    <property type="term" value="F:histidine-tRNA ligase activity"/>
    <property type="evidence" value="ECO:0007669"/>
    <property type="project" value="UniProtKB-EC"/>
</dbReference>
<keyword evidence="4 7" id="KW-0067">ATP-binding</keyword>
<dbReference type="NCBIfam" id="TIGR00442">
    <property type="entry name" value="hisS"/>
    <property type="match status" value="1"/>
</dbReference>
<dbReference type="InterPro" id="IPR041715">
    <property type="entry name" value="HisRS-like_core"/>
</dbReference>
<dbReference type="InterPro" id="IPR004154">
    <property type="entry name" value="Anticodon-bd"/>
</dbReference>
<reference evidence="10 11" key="1">
    <citation type="submission" date="2023-12" db="EMBL/GenBank/DDBJ databases">
        <title>Baltic Sea Cyanobacteria.</title>
        <authorList>
            <person name="Delbaje E."/>
            <person name="Fewer D.P."/>
            <person name="Shishido T.K."/>
        </authorList>
    </citation>
    <scope>NUCLEOTIDE SEQUENCE [LARGE SCALE GENOMIC DNA]</scope>
    <source>
        <strain evidence="10 11">UHCC 0281</strain>
    </source>
</reference>
<dbReference type="InterPro" id="IPR015807">
    <property type="entry name" value="His-tRNA-ligase"/>
</dbReference>
<organism evidence="10 11">
    <name type="scientific">Cyanobium gracile UHCC 0281</name>
    <dbReference type="NCBI Taxonomy" id="3110309"/>
    <lineage>
        <taxon>Bacteria</taxon>
        <taxon>Bacillati</taxon>
        <taxon>Cyanobacteriota</taxon>
        <taxon>Cyanophyceae</taxon>
        <taxon>Synechococcales</taxon>
        <taxon>Prochlorococcaceae</taxon>
        <taxon>Cyanobium</taxon>
    </lineage>
</organism>
<dbReference type="PROSITE" id="PS50862">
    <property type="entry name" value="AA_TRNA_LIGASE_II"/>
    <property type="match status" value="1"/>
</dbReference>
<dbReference type="EC" id="6.1.1.21" evidence="7"/>
<evidence type="ECO:0000313" key="10">
    <source>
        <dbReference type="EMBL" id="MEA5441896.1"/>
    </source>
</evidence>
<keyword evidence="7" id="KW-0648">Protein biosynthesis</keyword>
<comment type="subunit">
    <text evidence="7">Homodimer.</text>
</comment>
<keyword evidence="11" id="KW-1185">Reference proteome</keyword>
<evidence type="ECO:0000256" key="7">
    <source>
        <dbReference type="HAMAP-Rule" id="MF_00127"/>
    </source>
</evidence>
<dbReference type="PIRSF" id="PIRSF001549">
    <property type="entry name" value="His-tRNA_synth"/>
    <property type="match status" value="1"/>
</dbReference>
<dbReference type="Gene3D" id="3.30.930.10">
    <property type="entry name" value="Bira Bifunctional Protein, Domain 2"/>
    <property type="match status" value="1"/>
</dbReference>
<feature type="domain" description="Aminoacyl-transfer RNA synthetases class-II family profile" evidence="9">
    <location>
        <begin position="1"/>
        <end position="331"/>
    </location>
</feature>
<dbReference type="Pfam" id="PF03129">
    <property type="entry name" value="HGTP_anticodon"/>
    <property type="match status" value="1"/>
</dbReference>
<comment type="similarity">
    <text evidence="1 7">Belongs to the class-II aminoacyl-tRNA synthetase family.</text>
</comment>
<dbReference type="SUPFAM" id="SSF52954">
    <property type="entry name" value="Class II aaRS ABD-related"/>
    <property type="match status" value="1"/>
</dbReference>
<comment type="subcellular location">
    <subcellularLocation>
        <location evidence="7">Cytoplasm</location>
    </subcellularLocation>
</comment>
<dbReference type="InterPro" id="IPR006195">
    <property type="entry name" value="aa-tRNA-synth_II"/>
</dbReference>
<gene>
    <name evidence="7 10" type="primary">hisS</name>
    <name evidence="10" type="ORF">VB739_04955</name>
</gene>
<comment type="catalytic activity">
    <reaction evidence="6 7">
        <text>tRNA(His) + L-histidine + ATP = L-histidyl-tRNA(His) + AMP + diphosphate + H(+)</text>
        <dbReference type="Rhea" id="RHEA:17313"/>
        <dbReference type="Rhea" id="RHEA-COMP:9665"/>
        <dbReference type="Rhea" id="RHEA-COMP:9689"/>
        <dbReference type="ChEBI" id="CHEBI:15378"/>
        <dbReference type="ChEBI" id="CHEBI:30616"/>
        <dbReference type="ChEBI" id="CHEBI:33019"/>
        <dbReference type="ChEBI" id="CHEBI:57595"/>
        <dbReference type="ChEBI" id="CHEBI:78442"/>
        <dbReference type="ChEBI" id="CHEBI:78527"/>
        <dbReference type="ChEBI" id="CHEBI:456215"/>
        <dbReference type="EC" id="6.1.1.21"/>
    </reaction>
</comment>
<proteinExistence type="inferred from homology"/>
<comment type="caution">
    <text evidence="10">The sequence shown here is derived from an EMBL/GenBank/DDBJ whole genome shotgun (WGS) entry which is preliminary data.</text>
</comment>
<evidence type="ECO:0000256" key="4">
    <source>
        <dbReference type="ARBA" id="ARBA00022840"/>
    </source>
</evidence>
<name>A0ABU5STU9_9CYAN</name>
<dbReference type="PANTHER" id="PTHR43707">
    <property type="entry name" value="HISTIDYL-TRNA SYNTHETASE"/>
    <property type="match status" value="1"/>
</dbReference>
<dbReference type="InterPro" id="IPR036621">
    <property type="entry name" value="Anticodon-bd_dom_sf"/>
</dbReference>
<dbReference type="Pfam" id="PF13393">
    <property type="entry name" value="tRNA-synt_His"/>
    <property type="match status" value="2"/>
</dbReference>
<evidence type="ECO:0000256" key="5">
    <source>
        <dbReference type="ARBA" id="ARBA00023146"/>
    </source>
</evidence>
<dbReference type="Gene3D" id="3.40.50.800">
    <property type="entry name" value="Anticodon-binding domain"/>
    <property type="match status" value="1"/>
</dbReference>
<keyword evidence="5 7" id="KW-0030">Aminoacyl-tRNA synthetase</keyword>
<dbReference type="HAMAP" id="MF_00127">
    <property type="entry name" value="His_tRNA_synth"/>
    <property type="match status" value="1"/>
</dbReference>
<feature type="region of interest" description="Disordered" evidence="8">
    <location>
        <begin position="405"/>
        <end position="425"/>
    </location>
</feature>
<dbReference type="Proteomes" id="UP001302329">
    <property type="component" value="Unassembled WGS sequence"/>
</dbReference>
<keyword evidence="7 10" id="KW-0436">Ligase</keyword>
<evidence type="ECO:0000256" key="2">
    <source>
        <dbReference type="ARBA" id="ARBA00022490"/>
    </source>
</evidence>
<feature type="compositionally biased region" description="Gly residues" evidence="8">
    <location>
        <begin position="408"/>
        <end position="419"/>
    </location>
</feature>
<dbReference type="RefSeq" id="WP_323355994.1">
    <property type="nucleotide sequence ID" value="NZ_JAYGHY010000009.1"/>
</dbReference>
<dbReference type="PANTHER" id="PTHR43707:SF1">
    <property type="entry name" value="HISTIDINE--TRNA LIGASE, MITOCHONDRIAL-RELATED"/>
    <property type="match status" value="1"/>
</dbReference>
<evidence type="ECO:0000256" key="3">
    <source>
        <dbReference type="ARBA" id="ARBA00022741"/>
    </source>
</evidence>
<dbReference type="CDD" id="cd00773">
    <property type="entry name" value="HisRS-like_core"/>
    <property type="match status" value="1"/>
</dbReference>
<accession>A0ABU5STU9</accession>
<sequence length="440" mass="48007">MKPLQSLRGMVDLLPGQTPFWQRIEATARDHFRRAAVEEIRTPLLEVTELFARGIGEATDVVGKEMYSFEDRGERHCTLRPEGTASVVRAAIQHGLVAQGPQRLWYGGPMFRYERPQAGRQRQFHQIGLEFLGHADPRSDVEAIAIAWDLLMDLGVGGLSLELNSLGSSDDRLRYRSDLVAWLEAHRGDLDPDSQQRISTNPLRVLDSKNAQTQALLAGAPTLADALGDESRERFLRVRQGLEALAIPFRLNPRLVRGLDYYGHTAFEITSSQLGAQATVCGGGRYDGLVEQLGGPPTPAVGWALGMERLVLLLSQAQQGEAGEQRPGAAPDLYVVSRGVEGEAYAMRLARQCRHRPGEPLAVQVDLSGAGFDKQLKRARRSGARWALLLGDEEAANGSVRLMPLAAGDGGRPGDGGTGQTDRHLSETDFLALSLDQLNA</sequence>
<dbReference type="InterPro" id="IPR004516">
    <property type="entry name" value="HisRS/HisZ"/>
</dbReference>
<evidence type="ECO:0000256" key="8">
    <source>
        <dbReference type="SAM" id="MobiDB-lite"/>
    </source>
</evidence>
<dbReference type="InterPro" id="IPR045864">
    <property type="entry name" value="aa-tRNA-synth_II/BPL/LPL"/>
</dbReference>
<evidence type="ECO:0000313" key="11">
    <source>
        <dbReference type="Proteomes" id="UP001302329"/>
    </source>
</evidence>
<dbReference type="SUPFAM" id="SSF55681">
    <property type="entry name" value="Class II aaRS and biotin synthetases"/>
    <property type="match status" value="1"/>
</dbReference>
<keyword evidence="3 7" id="KW-0547">Nucleotide-binding</keyword>
<dbReference type="EMBL" id="JAYGHY010000009">
    <property type="protein sequence ID" value="MEA5441896.1"/>
    <property type="molecule type" value="Genomic_DNA"/>
</dbReference>
<evidence type="ECO:0000256" key="1">
    <source>
        <dbReference type="ARBA" id="ARBA00008226"/>
    </source>
</evidence>
<evidence type="ECO:0000256" key="6">
    <source>
        <dbReference type="ARBA" id="ARBA00047639"/>
    </source>
</evidence>